<feature type="region of interest" description="Disordered" evidence="1">
    <location>
        <begin position="362"/>
        <end position="384"/>
    </location>
</feature>
<dbReference type="AlphaFoldDB" id="A0A9K3LVU2"/>
<feature type="region of interest" description="Disordered" evidence="1">
    <location>
        <begin position="1"/>
        <end position="110"/>
    </location>
</feature>
<dbReference type="Proteomes" id="UP000693970">
    <property type="component" value="Unassembled WGS sequence"/>
</dbReference>
<accession>A0A9K3LVU2</accession>
<feature type="region of interest" description="Disordered" evidence="1">
    <location>
        <begin position="125"/>
        <end position="156"/>
    </location>
</feature>
<feature type="compositionally biased region" description="Polar residues" evidence="1">
    <location>
        <begin position="362"/>
        <end position="378"/>
    </location>
</feature>
<reference evidence="2" key="1">
    <citation type="journal article" date="2021" name="Sci. Rep.">
        <title>Diploid genomic architecture of Nitzschia inconspicua, an elite biomass production diatom.</title>
        <authorList>
            <person name="Oliver A."/>
            <person name="Podell S."/>
            <person name="Pinowska A."/>
            <person name="Traller J.C."/>
            <person name="Smith S.R."/>
            <person name="McClure R."/>
            <person name="Beliaev A."/>
            <person name="Bohutskyi P."/>
            <person name="Hill E.A."/>
            <person name="Rabines A."/>
            <person name="Zheng H."/>
            <person name="Allen L.Z."/>
            <person name="Kuo A."/>
            <person name="Grigoriev I.V."/>
            <person name="Allen A.E."/>
            <person name="Hazlebeck D."/>
            <person name="Allen E.E."/>
        </authorList>
    </citation>
    <scope>NUCLEOTIDE SEQUENCE</scope>
    <source>
        <strain evidence="2">Hildebrandi</strain>
    </source>
</reference>
<organism evidence="2 3">
    <name type="scientific">Nitzschia inconspicua</name>
    <dbReference type="NCBI Taxonomy" id="303405"/>
    <lineage>
        <taxon>Eukaryota</taxon>
        <taxon>Sar</taxon>
        <taxon>Stramenopiles</taxon>
        <taxon>Ochrophyta</taxon>
        <taxon>Bacillariophyta</taxon>
        <taxon>Bacillariophyceae</taxon>
        <taxon>Bacillariophycidae</taxon>
        <taxon>Bacillariales</taxon>
        <taxon>Bacillariaceae</taxon>
        <taxon>Nitzschia</taxon>
    </lineage>
</organism>
<proteinExistence type="predicted"/>
<feature type="compositionally biased region" description="Low complexity" evidence="1">
    <location>
        <begin position="225"/>
        <end position="238"/>
    </location>
</feature>
<dbReference type="OrthoDB" id="48108at2759"/>
<feature type="compositionally biased region" description="Low complexity" evidence="1">
    <location>
        <begin position="40"/>
        <end position="49"/>
    </location>
</feature>
<keyword evidence="3" id="KW-1185">Reference proteome</keyword>
<name>A0A9K3LVU2_9STRA</name>
<feature type="region of interest" description="Disordered" evidence="1">
    <location>
        <begin position="218"/>
        <end position="238"/>
    </location>
</feature>
<comment type="caution">
    <text evidence="2">The sequence shown here is derived from an EMBL/GenBank/DDBJ whole genome shotgun (WGS) entry which is preliminary data.</text>
</comment>
<gene>
    <name evidence="2" type="ORF">IV203_031518</name>
</gene>
<protein>
    <submittedName>
        <fullName evidence="2">Uncharacterized protein</fullName>
    </submittedName>
</protein>
<evidence type="ECO:0000256" key="1">
    <source>
        <dbReference type="SAM" id="MobiDB-lite"/>
    </source>
</evidence>
<evidence type="ECO:0000313" key="2">
    <source>
        <dbReference type="EMBL" id="KAG7368775.1"/>
    </source>
</evidence>
<evidence type="ECO:0000313" key="3">
    <source>
        <dbReference type="Proteomes" id="UP000693970"/>
    </source>
</evidence>
<sequence>MIARRRRNRIGGPQPKRTGTPNSPAPPSDQMPPRLIKIGSMSSSSSNDSPPHQRSMVKSNTMISQRARSSSRGRNRIPFLTSQKQRKPSTDPPGIKGSHRQPHHPTIRDSSILKGAEILRRELTDAPAKQHSHEAWDPWRIPTAASTQAPKSPQEEISDLTMNADDAAYWAARPNVGQGIYEDVADDYESVGGQNKNHRLEDFGGQAPQQQHFQRKFEEKKTDESNMGSSSNNINNVASNIADDDTMSVLERAMTFFGASSVARSAEADQSKSKQQNVFKNHSAPPSLVQRVSDLEDTKSFASMFTSSFLPAQLLSASFGTNQKSPIVDEEEELETSTLDYIASMYTQKHDSTGIIGQRSNALAQVQPTRPRTSTQETSRSERLMKNPRVTEAATPFERMVVPSSYFYDELMRDPAYQHAAKAGILWQSLCSQHVRFPALWWDGDEPASPPMGTPEKQSWRYLGRHRVKADHKLNSMIGNRGSSGRILLHLIVRDDVTCEPIEDICCGCFHPNARGIRMTPAHDPQVEDCRDVWIGHRRRFQGKSQSTLESLLKRQNKNRVFASPLGGPKSSSTDIGNGNLKAVFGEKPPLFTVFVTESEIFELLRTEARGGSPASVVLLRRYLRYRIG</sequence>
<dbReference type="EMBL" id="JAGRRH010000006">
    <property type="protein sequence ID" value="KAG7368775.1"/>
    <property type="molecule type" value="Genomic_DNA"/>
</dbReference>
<reference evidence="2" key="2">
    <citation type="submission" date="2021-04" db="EMBL/GenBank/DDBJ databases">
        <authorList>
            <person name="Podell S."/>
        </authorList>
    </citation>
    <scope>NUCLEOTIDE SEQUENCE</scope>
    <source>
        <strain evidence="2">Hildebrandi</strain>
    </source>
</reference>
<feature type="compositionally biased region" description="Polar residues" evidence="1">
    <location>
        <begin position="50"/>
        <end position="68"/>
    </location>
</feature>